<evidence type="ECO:0000256" key="3">
    <source>
        <dbReference type="ARBA" id="ARBA00010766"/>
    </source>
</evidence>
<evidence type="ECO:0000256" key="4">
    <source>
        <dbReference type="ARBA" id="ARBA00022688"/>
    </source>
</evidence>
<comment type="subcellular location">
    <subcellularLocation>
        <location evidence="1 8">Mitochondrion</location>
    </subcellularLocation>
</comment>
<feature type="domain" description="COQ9 C-terminal" evidence="9">
    <location>
        <begin position="163"/>
        <end position="234"/>
    </location>
</feature>
<accession>A0A3N2Q7G1</accession>
<evidence type="ECO:0000256" key="8">
    <source>
        <dbReference type="RuleBase" id="RU366063"/>
    </source>
</evidence>
<keyword evidence="5" id="KW-0809">Transit peptide</keyword>
<dbReference type="InterPro" id="IPR012762">
    <property type="entry name" value="Ubiq_biosynth_COQ9"/>
</dbReference>
<dbReference type="Pfam" id="PF08511">
    <property type="entry name" value="COQ9"/>
    <property type="match status" value="1"/>
</dbReference>
<comment type="pathway">
    <text evidence="2 8">Cofactor biosynthesis; ubiquinone biosynthesis.</text>
</comment>
<proteinExistence type="inferred from homology"/>
<comment type="function">
    <text evidence="8">Membrane-associated protein that warps the membrane surface to access and bind aromatic isoprenes with high specificity, including ubiquinone (CoQ) isoprene intermediates and presents them directly to Coq7, therefore facilitating the Coq7-mediated hydroxylase step. Participates in the biosynthesis of coenzyme Q, also named ubiquinone, an essential lipid-soluble electron transporter for aerobic cellular respiration.</text>
</comment>
<dbReference type="OrthoDB" id="619536at2759"/>
<keyword evidence="4 8" id="KW-0831">Ubiquinone biosynthesis</keyword>
<dbReference type="NCBIfam" id="TIGR02396">
    <property type="entry name" value="diverge_rpsU"/>
    <property type="match status" value="1"/>
</dbReference>
<evidence type="ECO:0000256" key="1">
    <source>
        <dbReference type="ARBA" id="ARBA00004173"/>
    </source>
</evidence>
<dbReference type="AlphaFoldDB" id="A0A3N2Q7G1"/>
<dbReference type="GeneID" id="39578760"/>
<name>A0A3N2Q7G1_SODAK</name>
<dbReference type="GO" id="GO:0008289">
    <property type="term" value="F:lipid binding"/>
    <property type="evidence" value="ECO:0007669"/>
    <property type="project" value="UniProtKB-UniRule"/>
</dbReference>
<sequence>MSPSRRFGTSLASQLLRTPLPPSTTRTAFGRHCYHSYDHPPAVAVSYGSTEQAILSAAYTHVPQHGFSQRALALGAEDAGYPTISASVLPDGAFSLIRYHLVTRREELSGKTKTIFGEKNLGAQQLSTAARVEQLTWERLLGNKDVVHRWQEALAIMAQPSYMPSSLKELSLLADDIWFLAGDTSVDPSWYTKRASLATIYASSELFMTTDKSEGFFETRDFLRRRLEEVKQMGSVVGSVSQWLGFTANAGINVLRNKGLRI</sequence>
<dbReference type="Gene3D" id="1.10.357.10">
    <property type="entry name" value="Tetracycline Repressor, domain 2"/>
    <property type="match status" value="1"/>
</dbReference>
<dbReference type="GO" id="GO:0006744">
    <property type="term" value="P:ubiquinone biosynthetic process"/>
    <property type="evidence" value="ECO:0007669"/>
    <property type="project" value="UniProtKB-UniRule"/>
</dbReference>
<keyword evidence="11" id="KW-0830">Ubiquinone</keyword>
<evidence type="ECO:0000313" key="11">
    <source>
        <dbReference type="EMBL" id="ROT42704.1"/>
    </source>
</evidence>
<reference evidence="11 12" key="1">
    <citation type="journal article" date="2018" name="Mol. Ecol.">
        <title>The obligate alkalophilic soda-lake fungus Sodiomyces alkalinus has shifted to a protein diet.</title>
        <authorList>
            <person name="Grum-Grzhimaylo A.A."/>
            <person name="Falkoski D.L."/>
            <person name="van den Heuvel J."/>
            <person name="Valero-Jimenez C.A."/>
            <person name="Min B."/>
            <person name="Choi I.G."/>
            <person name="Lipzen A."/>
            <person name="Daum C.G."/>
            <person name="Aanen D.K."/>
            <person name="Tsang A."/>
            <person name="Henrissat B."/>
            <person name="Bilanenko E.N."/>
            <person name="de Vries R.P."/>
            <person name="van Kan J.A.L."/>
            <person name="Grigoriev I.V."/>
            <person name="Debets A.J.M."/>
        </authorList>
    </citation>
    <scope>NUCLEOTIDE SEQUENCE [LARGE SCALE GENOMIC DNA]</scope>
    <source>
        <strain evidence="11 12">F11</strain>
    </source>
</reference>
<dbReference type="InterPro" id="IPR048674">
    <property type="entry name" value="COQ9_HTH"/>
</dbReference>
<dbReference type="GO" id="GO:0005743">
    <property type="term" value="C:mitochondrial inner membrane"/>
    <property type="evidence" value="ECO:0007669"/>
    <property type="project" value="TreeGrafter"/>
</dbReference>
<keyword evidence="7 8" id="KW-0496">Mitochondrion</keyword>
<comment type="similarity">
    <text evidence="3 8">Belongs to the COQ9 family.</text>
</comment>
<dbReference type="PANTHER" id="PTHR21427:SF19">
    <property type="entry name" value="UBIQUINONE BIOSYNTHESIS PROTEIN COQ9, MITOCHONDRIAL"/>
    <property type="match status" value="1"/>
</dbReference>
<evidence type="ECO:0000256" key="2">
    <source>
        <dbReference type="ARBA" id="ARBA00004749"/>
    </source>
</evidence>
<evidence type="ECO:0000313" key="12">
    <source>
        <dbReference type="Proteomes" id="UP000272025"/>
    </source>
</evidence>
<keyword evidence="6 8" id="KW-0446">Lipid-binding</keyword>
<evidence type="ECO:0000259" key="10">
    <source>
        <dbReference type="Pfam" id="PF21392"/>
    </source>
</evidence>
<organism evidence="11 12">
    <name type="scientific">Sodiomyces alkalinus (strain CBS 110278 / VKM F-3762 / F11)</name>
    <name type="common">Alkaliphilic filamentous fungus</name>
    <dbReference type="NCBI Taxonomy" id="1314773"/>
    <lineage>
        <taxon>Eukaryota</taxon>
        <taxon>Fungi</taxon>
        <taxon>Dikarya</taxon>
        <taxon>Ascomycota</taxon>
        <taxon>Pezizomycotina</taxon>
        <taxon>Sordariomycetes</taxon>
        <taxon>Hypocreomycetidae</taxon>
        <taxon>Glomerellales</taxon>
        <taxon>Plectosphaerellaceae</taxon>
        <taxon>Sodiomyces</taxon>
    </lineage>
</organism>
<feature type="domain" description="Ubiquinone biosynthesis protein COQ9 HTH" evidence="10">
    <location>
        <begin position="52"/>
        <end position="77"/>
    </location>
</feature>
<dbReference type="STRING" id="1314773.A0A3N2Q7G1"/>
<gene>
    <name evidence="11" type="ORF">SODALDRAFT_326857</name>
</gene>
<dbReference type="EMBL" id="ML119051">
    <property type="protein sequence ID" value="ROT42704.1"/>
    <property type="molecule type" value="Genomic_DNA"/>
</dbReference>
<dbReference type="PANTHER" id="PTHR21427">
    <property type="entry name" value="UBIQUINONE BIOSYNTHESIS PROTEIN COQ9, MITOCHONDRIAL"/>
    <property type="match status" value="1"/>
</dbReference>
<dbReference type="RefSeq" id="XP_028470510.1">
    <property type="nucleotide sequence ID" value="XM_028610282.1"/>
</dbReference>
<dbReference type="InterPro" id="IPR013718">
    <property type="entry name" value="COQ9_C"/>
</dbReference>
<dbReference type="Proteomes" id="UP000272025">
    <property type="component" value="Unassembled WGS sequence"/>
</dbReference>
<evidence type="ECO:0000256" key="5">
    <source>
        <dbReference type="ARBA" id="ARBA00022946"/>
    </source>
</evidence>
<evidence type="ECO:0000256" key="6">
    <source>
        <dbReference type="ARBA" id="ARBA00023121"/>
    </source>
</evidence>
<evidence type="ECO:0000256" key="7">
    <source>
        <dbReference type="ARBA" id="ARBA00023128"/>
    </source>
</evidence>
<evidence type="ECO:0000259" key="9">
    <source>
        <dbReference type="Pfam" id="PF08511"/>
    </source>
</evidence>
<dbReference type="FunFam" id="1.10.357.10:FF:000004">
    <property type="entry name" value="Ubiquinone biosynthesis protein COQ9, mitochondrial"/>
    <property type="match status" value="1"/>
</dbReference>
<keyword evidence="12" id="KW-1185">Reference proteome</keyword>
<dbReference type="Pfam" id="PF21392">
    <property type="entry name" value="COQ9_N"/>
    <property type="match status" value="1"/>
</dbReference>
<protein>
    <recommendedName>
        <fullName evidence="8">Ubiquinone biosynthesis protein</fullName>
    </recommendedName>
</protein>
<dbReference type="UniPathway" id="UPA00232"/>